<evidence type="ECO:0000313" key="1">
    <source>
        <dbReference type="EMBL" id="KAJ3656290.1"/>
    </source>
</evidence>
<dbReference type="EMBL" id="JALNTZ010000004">
    <property type="protein sequence ID" value="KAJ3656290.1"/>
    <property type="molecule type" value="Genomic_DNA"/>
</dbReference>
<proteinExistence type="predicted"/>
<accession>A0AA38IHU6</accession>
<dbReference type="AlphaFoldDB" id="A0AA38IHU6"/>
<evidence type="ECO:0000313" key="2">
    <source>
        <dbReference type="Proteomes" id="UP001168821"/>
    </source>
</evidence>
<evidence type="ECO:0008006" key="3">
    <source>
        <dbReference type="Google" id="ProtNLM"/>
    </source>
</evidence>
<protein>
    <recommendedName>
        <fullName evidence="3">SWIM-type domain-containing protein</fullName>
    </recommendedName>
</protein>
<dbReference type="Proteomes" id="UP001168821">
    <property type="component" value="Unassembled WGS sequence"/>
</dbReference>
<organism evidence="1 2">
    <name type="scientific">Zophobas morio</name>
    <dbReference type="NCBI Taxonomy" id="2755281"/>
    <lineage>
        <taxon>Eukaryota</taxon>
        <taxon>Metazoa</taxon>
        <taxon>Ecdysozoa</taxon>
        <taxon>Arthropoda</taxon>
        <taxon>Hexapoda</taxon>
        <taxon>Insecta</taxon>
        <taxon>Pterygota</taxon>
        <taxon>Neoptera</taxon>
        <taxon>Endopterygota</taxon>
        <taxon>Coleoptera</taxon>
        <taxon>Polyphaga</taxon>
        <taxon>Cucujiformia</taxon>
        <taxon>Tenebrionidae</taxon>
        <taxon>Zophobas</taxon>
    </lineage>
</organism>
<sequence length="209" mass="23302">MMMPTVLEPEDVPGELILRVQNCLDAGRSHEIFIGVDNGKWYDLKRALSNNSSSSSLQHSSAGSTSILKYGTFPSINVPLYFNKGHIYSYIVTQTFHSDEYEFLNEESGTTEKPFQKAKQFVDSGTLEDVQDACNDQFYYVKAKCHASYKDVIYLVSIKLNKCSGAVACGICECRQSNLGKCSHVTALLEFIWRHVGEVGYNAGSELLL</sequence>
<comment type="caution">
    <text evidence="1">The sequence shown here is derived from an EMBL/GenBank/DDBJ whole genome shotgun (WGS) entry which is preliminary data.</text>
</comment>
<name>A0AA38IHU6_9CUCU</name>
<keyword evidence="2" id="KW-1185">Reference proteome</keyword>
<reference evidence="1" key="1">
    <citation type="journal article" date="2023" name="G3 (Bethesda)">
        <title>Whole genome assemblies of Zophobas morio and Tenebrio molitor.</title>
        <authorList>
            <person name="Kaur S."/>
            <person name="Stinson S.A."/>
            <person name="diCenzo G.C."/>
        </authorList>
    </citation>
    <scope>NUCLEOTIDE SEQUENCE</scope>
    <source>
        <strain evidence="1">QUZm001</strain>
    </source>
</reference>
<gene>
    <name evidence="1" type="ORF">Zmor_015377</name>
</gene>